<dbReference type="InParanoid" id="A0A066VKH6"/>
<dbReference type="RefSeq" id="XP_013241906.1">
    <property type="nucleotide sequence ID" value="XM_013386452.1"/>
</dbReference>
<dbReference type="STRING" id="1037660.A0A066VKH6"/>
<dbReference type="Gene3D" id="3.40.50.80">
    <property type="entry name" value="Nucleotide-binding domain of ferredoxin-NADP reductase (FNR) module"/>
    <property type="match status" value="1"/>
</dbReference>
<dbReference type="Proteomes" id="UP000027361">
    <property type="component" value="Unassembled WGS sequence"/>
</dbReference>
<dbReference type="PANTHER" id="PTHR42815:SF2">
    <property type="entry name" value="FAD-BINDING, PUTATIVE (AFU_ORTHOLOGUE AFUA_6G07600)-RELATED"/>
    <property type="match status" value="1"/>
</dbReference>
<dbReference type="SUPFAM" id="SSF52343">
    <property type="entry name" value="Ferredoxin reductase-like, C-terminal NADP-linked domain"/>
    <property type="match status" value="1"/>
</dbReference>
<dbReference type="OMA" id="DCVRTWT"/>
<feature type="domain" description="FAD-binding FR-type" evidence="1">
    <location>
        <begin position="406"/>
        <end position="563"/>
    </location>
</feature>
<protein>
    <recommendedName>
        <fullName evidence="1">FAD-binding FR-type domain-containing protein</fullName>
    </recommendedName>
</protein>
<reference evidence="2 3" key="1">
    <citation type="submission" date="2014-05" db="EMBL/GenBank/DDBJ databases">
        <title>Draft genome sequence of a rare smut relative, Tilletiaria anomala UBC 951.</title>
        <authorList>
            <consortium name="DOE Joint Genome Institute"/>
            <person name="Toome M."/>
            <person name="Kuo A."/>
            <person name="Henrissat B."/>
            <person name="Lipzen A."/>
            <person name="Tritt A."/>
            <person name="Yoshinaga Y."/>
            <person name="Zane M."/>
            <person name="Barry K."/>
            <person name="Grigoriev I.V."/>
            <person name="Spatafora J.W."/>
            <person name="Aimea M.C."/>
        </authorList>
    </citation>
    <scope>NUCLEOTIDE SEQUENCE [LARGE SCALE GENOMIC DNA]</scope>
    <source>
        <strain evidence="2 3">UBC 951</strain>
    </source>
</reference>
<dbReference type="EMBL" id="JMSN01000074">
    <property type="protein sequence ID" value="KDN41971.1"/>
    <property type="molecule type" value="Genomic_DNA"/>
</dbReference>
<sequence>MPVPRGWHPGEVEAQEARGFADELWGTDPPFEDGLPPFYALFFAQLPFIPLATLDGSGRPWASLISGQDGEAGFIQPYTPPGSRSDEDRTLRMKVPAPEGLPLRFCLQEHGSMGIQKGKILAASVGVMLHNRRRNKLEGVVKDWKLDEHAGNLDLELGVNNIMGNCPKYINRRILTSTQLNPKVLASAYPSAPTGTPLPDVALDIVASADHVYLATRHTGNPSVYPQDESRLGMNHRGGRKGFLRHYFDHEQGKSCLVLPDFSGNRFMQSIGNLVHDPVAGLAIPHFGFRSSDGVFVRPARVLHVTGKTQVLVGAEAKKFMRGVQACIKIYVEAYTVLEGALPLAVDGAWSMGTGALSRVHGNEADEEAEGLTEDDCIDWSPYNPPLRLLNSEHVNPSLANLASGDQVKLATLTGMSFWTPTLATFHWSCPVSSVQASGSDTLHHAGCEAYEAGQYVIMDCTGILDTRVKLYKHMAHFPGGEREVNDDGVRSWTVSSRPSFTTGSDGNTLLHFSMTVRRKQRGAVTPGLFHQGWRWKQEHKKGSSNLNITVPMLGFDGVFTVPKPTSSTDPLKLLYMAHGIGITPLLAHLEQLAARQSQSQAEGAQQPVDSLLILAFRADEMPIFDGLLRRALTAQAGNRPGLGNDNPAQFKVRVLYIERPAPDEDQVFSSVTPEMLSALPAPGSESVNITFESRNIPGGRINKHFFLQDEHRLGLAFEDIAKYRAYICGTPAFDKECRKALKLVAAQAHTTEEQTVISESFTF</sequence>
<proteinExistence type="predicted"/>
<dbReference type="OrthoDB" id="436496at2759"/>
<dbReference type="InterPro" id="IPR017927">
    <property type="entry name" value="FAD-bd_FR_type"/>
</dbReference>
<dbReference type="PANTHER" id="PTHR42815">
    <property type="entry name" value="FAD-BINDING, PUTATIVE (AFU_ORTHOLOGUE AFUA_6G07600)-RELATED"/>
    <property type="match status" value="1"/>
</dbReference>
<dbReference type="AlphaFoldDB" id="A0A066VKH6"/>
<accession>A0A066VKH6</accession>
<evidence type="ECO:0000313" key="3">
    <source>
        <dbReference type="Proteomes" id="UP000027361"/>
    </source>
</evidence>
<dbReference type="PROSITE" id="PS51384">
    <property type="entry name" value="FAD_FR"/>
    <property type="match status" value="1"/>
</dbReference>
<dbReference type="InterPro" id="IPR039261">
    <property type="entry name" value="FNR_nucleotide-bd"/>
</dbReference>
<organism evidence="2 3">
    <name type="scientific">Tilletiaria anomala (strain ATCC 24038 / CBS 436.72 / UBC 951)</name>
    <dbReference type="NCBI Taxonomy" id="1037660"/>
    <lineage>
        <taxon>Eukaryota</taxon>
        <taxon>Fungi</taxon>
        <taxon>Dikarya</taxon>
        <taxon>Basidiomycota</taxon>
        <taxon>Ustilaginomycotina</taxon>
        <taxon>Exobasidiomycetes</taxon>
        <taxon>Georgefischeriales</taxon>
        <taxon>Tilletiariaceae</taxon>
        <taxon>Tilletiaria</taxon>
    </lineage>
</organism>
<evidence type="ECO:0000259" key="1">
    <source>
        <dbReference type="PROSITE" id="PS51384"/>
    </source>
</evidence>
<dbReference type="GeneID" id="25264866"/>
<comment type="caution">
    <text evidence="2">The sequence shown here is derived from an EMBL/GenBank/DDBJ whole genome shotgun (WGS) entry which is preliminary data.</text>
</comment>
<gene>
    <name evidence="2" type="ORF">K437DRAFT_258055</name>
</gene>
<dbReference type="GO" id="GO:0016491">
    <property type="term" value="F:oxidoreductase activity"/>
    <property type="evidence" value="ECO:0007669"/>
    <property type="project" value="InterPro"/>
</dbReference>
<evidence type="ECO:0000313" key="2">
    <source>
        <dbReference type="EMBL" id="KDN41971.1"/>
    </source>
</evidence>
<keyword evidence="3" id="KW-1185">Reference proteome</keyword>
<dbReference type="HOGENOM" id="CLU_017006_1_0_1"/>
<name>A0A066VKH6_TILAU</name>